<dbReference type="AlphaFoldDB" id="A0A1X9N7Q2"/>
<dbReference type="PANTHER" id="PTHR46401:SF8">
    <property type="entry name" value="BLL6006 PROTEIN"/>
    <property type="match status" value="1"/>
</dbReference>
<dbReference type="STRING" id="716816.BST96_08160"/>
<name>A0A1X9N7Q2_9GAMM</name>
<dbReference type="Pfam" id="PF00534">
    <property type="entry name" value="Glycos_transf_1"/>
    <property type="match status" value="1"/>
</dbReference>
<sequence length="338" mass="37768">MANISAQRLLGEEFQEEVFNTSRGEDREDLYGKKGISEILVAFSLIAKYIGFVFSSKSKVFNIYVTSNLAFIRDIFFIIVARAMGKKIVAHLHSKTSGELFLSGFLLKLMGRILGLCHTVIVLSDYHKAFFERHIKGTSLVVLENFVFVDDLKPEKKRTELEFLYIGRLTRKKGFYDLLDAMDILHRQGNSCVINVIGAAETDEKEAALRERIKSSGLSEMVRMHGLLSGEAKFSLFKRSAVLVFPSHFENSPIVLKEGLAAEQLIVCSDIQANMNIVGALPAVMPFEPEQPEQLAAIITGLLEDTENTLQLSRKASCPKQATDTHAKMTLSRIVNAF</sequence>
<dbReference type="Proteomes" id="UP000193450">
    <property type="component" value="Chromosome"/>
</dbReference>
<keyword evidence="3" id="KW-1185">Reference proteome</keyword>
<dbReference type="GO" id="GO:0016757">
    <property type="term" value="F:glycosyltransferase activity"/>
    <property type="evidence" value="ECO:0007669"/>
    <property type="project" value="InterPro"/>
</dbReference>
<dbReference type="CDD" id="cd03801">
    <property type="entry name" value="GT4_PimA-like"/>
    <property type="match status" value="1"/>
</dbReference>
<feature type="domain" description="Glycosyl transferase family 1" evidence="1">
    <location>
        <begin position="154"/>
        <end position="316"/>
    </location>
</feature>
<accession>A0A1X9N7Q2</accession>
<dbReference type="PANTHER" id="PTHR46401">
    <property type="entry name" value="GLYCOSYLTRANSFERASE WBBK-RELATED"/>
    <property type="match status" value="1"/>
</dbReference>
<evidence type="ECO:0000313" key="3">
    <source>
        <dbReference type="Proteomes" id="UP000193450"/>
    </source>
</evidence>
<evidence type="ECO:0000259" key="1">
    <source>
        <dbReference type="Pfam" id="PF00534"/>
    </source>
</evidence>
<protein>
    <recommendedName>
        <fullName evidence="1">Glycosyl transferase family 1 domain-containing protein</fullName>
    </recommendedName>
</protein>
<dbReference type="InterPro" id="IPR001296">
    <property type="entry name" value="Glyco_trans_1"/>
</dbReference>
<dbReference type="Gene3D" id="3.40.50.2000">
    <property type="entry name" value="Glycogen Phosphorylase B"/>
    <property type="match status" value="2"/>
</dbReference>
<reference evidence="2 3" key="1">
    <citation type="submission" date="2016-11" db="EMBL/GenBank/DDBJ databases">
        <title>Trade-off between light-utilization and light-protection in marine flavobacteria.</title>
        <authorList>
            <person name="Kumagai Y."/>
        </authorList>
    </citation>
    <scope>NUCLEOTIDE SEQUENCE [LARGE SCALE GENOMIC DNA]</scope>
    <source>
        <strain evidence="2 3">NBRC 107125</strain>
    </source>
</reference>
<proteinExistence type="predicted"/>
<dbReference type="KEGG" id="osg:BST96_08160"/>
<gene>
    <name evidence="2" type="ORF">BST96_08160</name>
</gene>
<organism evidence="2 3">
    <name type="scientific">Oceanicoccus sagamiensis</name>
    <dbReference type="NCBI Taxonomy" id="716816"/>
    <lineage>
        <taxon>Bacteria</taxon>
        <taxon>Pseudomonadati</taxon>
        <taxon>Pseudomonadota</taxon>
        <taxon>Gammaproteobacteria</taxon>
        <taxon>Cellvibrionales</taxon>
        <taxon>Spongiibacteraceae</taxon>
        <taxon>Oceanicoccus</taxon>
    </lineage>
</organism>
<evidence type="ECO:0000313" key="2">
    <source>
        <dbReference type="EMBL" id="ARN74098.1"/>
    </source>
</evidence>
<dbReference type="SUPFAM" id="SSF53756">
    <property type="entry name" value="UDP-Glycosyltransferase/glycogen phosphorylase"/>
    <property type="match status" value="1"/>
</dbReference>
<dbReference type="EMBL" id="CP019343">
    <property type="protein sequence ID" value="ARN74098.1"/>
    <property type="molecule type" value="Genomic_DNA"/>
</dbReference>